<proteinExistence type="predicted"/>
<comment type="caution">
    <text evidence="2">The sequence shown here is derived from an EMBL/GenBank/DDBJ whole genome shotgun (WGS) entry which is preliminary data.</text>
</comment>
<keyword evidence="3" id="KW-1185">Reference proteome</keyword>
<dbReference type="Gene3D" id="3.10.450.50">
    <property type="match status" value="1"/>
</dbReference>
<dbReference type="InterPro" id="IPR032710">
    <property type="entry name" value="NTF2-like_dom_sf"/>
</dbReference>
<reference evidence="2 3" key="1">
    <citation type="submission" date="2020-02" db="EMBL/GenBank/DDBJ databases">
        <title>Whole-genome analyses of novel actinobacteria.</title>
        <authorList>
            <person name="Sahin N."/>
            <person name="Tatar D."/>
        </authorList>
    </citation>
    <scope>NUCLEOTIDE SEQUENCE [LARGE SCALE GENOMIC DNA]</scope>
    <source>
        <strain evidence="2 3">SB3404</strain>
    </source>
</reference>
<evidence type="ECO:0000313" key="3">
    <source>
        <dbReference type="Proteomes" id="UP000477722"/>
    </source>
</evidence>
<organism evidence="2 3">
    <name type="scientific">Streptomyces boncukensis</name>
    <dbReference type="NCBI Taxonomy" id="2711219"/>
    <lineage>
        <taxon>Bacteria</taxon>
        <taxon>Bacillati</taxon>
        <taxon>Actinomycetota</taxon>
        <taxon>Actinomycetes</taxon>
        <taxon>Kitasatosporales</taxon>
        <taxon>Streptomycetaceae</taxon>
        <taxon>Streptomyces</taxon>
    </lineage>
</organism>
<dbReference type="Pfam" id="PF12680">
    <property type="entry name" value="SnoaL_2"/>
    <property type="match status" value="1"/>
</dbReference>
<protein>
    <submittedName>
        <fullName evidence="2">SnoaL-like domain-containing protein</fullName>
    </submittedName>
</protein>
<accession>A0A6G4X1L9</accession>
<gene>
    <name evidence="2" type="ORF">G5C65_20260</name>
</gene>
<dbReference type="EMBL" id="JAAKZZ010000217">
    <property type="protein sequence ID" value="NGO70644.1"/>
    <property type="molecule type" value="Genomic_DNA"/>
</dbReference>
<evidence type="ECO:0000259" key="1">
    <source>
        <dbReference type="Pfam" id="PF12680"/>
    </source>
</evidence>
<dbReference type="AlphaFoldDB" id="A0A6G4X1L9"/>
<evidence type="ECO:0000313" key="2">
    <source>
        <dbReference type="EMBL" id="NGO70644.1"/>
    </source>
</evidence>
<name>A0A6G4X1L9_9ACTN</name>
<feature type="domain" description="SnoaL-like" evidence="1">
    <location>
        <begin position="16"/>
        <end position="127"/>
    </location>
</feature>
<dbReference type="RefSeq" id="WP_165300305.1">
    <property type="nucleotide sequence ID" value="NZ_JAAKZZ010000217.1"/>
</dbReference>
<dbReference type="InterPro" id="IPR037401">
    <property type="entry name" value="SnoaL-like"/>
</dbReference>
<dbReference type="SUPFAM" id="SSF54427">
    <property type="entry name" value="NTF2-like"/>
    <property type="match status" value="1"/>
</dbReference>
<dbReference type="Proteomes" id="UP000477722">
    <property type="component" value="Unassembled WGS sequence"/>
</dbReference>
<sequence>MTNPLTPQETETRALVEAFAARVTEGDPERVAALFAERVDWMIADNPDVPWIRPRSTRADVADHFTELAAGVEPVAGGEPVVGAVLVDGADAVVTGMLTGRVRATGKPFRAPYALRLTVEQGLLTRYHLYEDGVAVAAACREG</sequence>